<keyword evidence="5" id="KW-0418">Kinase</keyword>
<dbReference type="Pfam" id="PF06941">
    <property type="entry name" value="NT5C"/>
    <property type="match status" value="1"/>
</dbReference>
<dbReference type="Gene3D" id="3.40.50.1000">
    <property type="entry name" value="HAD superfamily/HAD-like"/>
    <property type="match status" value="1"/>
</dbReference>
<dbReference type="GO" id="GO:0009264">
    <property type="term" value="P:deoxyribonucleotide catabolic process"/>
    <property type="evidence" value="ECO:0007669"/>
    <property type="project" value="InterPro"/>
</dbReference>
<dbReference type="SUPFAM" id="SSF56784">
    <property type="entry name" value="HAD-like"/>
    <property type="match status" value="1"/>
</dbReference>
<accession>A0A4R3J6P1</accession>
<evidence type="ECO:0000313" key="5">
    <source>
        <dbReference type="EMBL" id="TCS61014.1"/>
    </source>
</evidence>
<feature type="domain" description="Guanylate kinase/L-type calcium channel beta subunit" evidence="3">
    <location>
        <begin position="191"/>
        <end position="288"/>
    </location>
</feature>
<feature type="active site" description="Proton donor" evidence="2">
    <location>
        <position position="13"/>
    </location>
</feature>
<dbReference type="Proteomes" id="UP000294613">
    <property type="component" value="Unassembled WGS sequence"/>
</dbReference>
<dbReference type="InterPro" id="IPR027417">
    <property type="entry name" value="P-loop_NTPase"/>
</dbReference>
<reference evidence="4 7" key="1">
    <citation type="journal article" date="2018" name="Int. J. Syst. Evol. Microbiol.">
        <title>Draft Genome Sequence of Faecalimonas umbilicata JCM 30896T, an Acetate-Producing Bacterium Isolated from Human Feces.</title>
        <authorList>
            <person name="Sakamoto M."/>
            <person name="Ikeyama N."/>
            <person name="Yuki M."/>
            <person name="Ohkuma M."/>
        </authorList>
    </citation>
    <scope>NUCLEOTIDE SEQUENCE [LARGE SCALE GENOMIC DNA]</scope>
    <source>
        <strain evidence="4 7">EGH7</strain>
    </source>
</reference>
<organism evidence="5 6">
    <name type="scientific">Faecalimonas umbilicata</name>
    <dbReference type="NCBI Taxonomy" id="1912855"/>
    <lineage>
        <taxon>Bacteria</taxon>
        <taxon>Bacillati</taxon>
        <taxon>Bacillota</taxon>
        <taxon>Clostridia</taxon>
        <taxon>Lachnospirales</taxon>
        <taxon>Lachnospiraceae</taxon>
        <taxon>Faecalimonas</taxon>
    </lineage>
</organism>
<evidence type="ECO:0000313" key="6">
    <source>
        <dbReference type="Proteomes" id="UP000294613"/>
    </source>
</evidence>
<dbReference type="InterPro" id="IPR008145">
    <property type="entry name" value="GK/Ca_channel_bsu"/>
</dbReference>
<proteinExistence type="inferred from homology"/>
<gene>
    <name evidence="5" type="ORF">EDD74_1392</name>
    <name evidence="4" type="ORF">FAEUMB_26820</name>
</gene>
<feature type="active site" description="Nucleophile" evidence="2">
    <location>
        <position position="11"/>
    </location>
</feature>
<keyword evidence="7" id="KW-1185">Reference proteome</keyword>
<dbReference type="InterPro" id="IPR010708">
    <property type="entry name" value="5'(3')-deoxyribonucleotidase"/>
</dbReference>
<comment type="similarity">
    <text evidence="1">Belongs to the 5'(3')-deoxyribonucleotidase family.</text>
</comment>
<dbReference type="Gene3D" id="3.40.50.300">
    <property type="entry name" value="P-loop containing nucleotide triphosphate hydrolases"/>
    <property type="match status" value="1"/>
</dbReference>
<dbReference type="EMBL" id="BHEO01000008">
    <property type="protein sequence ID" value="GBU06141.1"/>
    <property type="molecule type" value="Genomic_DNA"/>
</dbReference>
<dbReference type="Proteomes" id="UP000702954">
    <property type="component" value="Unassembled WGS sequence"/>
</dbReference>
<protein>
    <submittedName>
        <fullName evidence="5">Guanylate kinase</fullName>
    </submittedName>
</protein>
<keyword evidence="5" id="KW-0808">Transferase</keyword>
<dbReference type="GO" id="GO:0016301">
    <property type="term" value="F:kinase activity"/>
    <property type="evidence" value="ECO:0007669"/>
    <property type="project" value="UniProtKB-KW"/>
</dbReference>
<evidence type="ECO:0000313" key="4">
    <source>
        <dbReference type="EMBL" id="GBU06141.1"/>
    </source>
</evidence>
<comment type="caution">
    <text evidence="5">The sequence shown here is derived from an EMBL/GenBank/DDBJ whole genome shotgun (WGS) entry which is preliminary data.</text>
</comment>
<evidence type="ECO:0000256" key="1">
    <source>
        <dbReference type="ARBA" id="ARBA00009589"/>
    </source>
</evidence>
<dbReference type="Pfam" id="PF00625">
    <property type="entry name" value="Guanylate_kin"/>
    <property type="match status" value="1"/>
</dbReference>
<evidence type="ECO:0000313" key="7">
    <source>
        <dbReference type="Proteomes" id="UP000702954"/>
    </source>
</evidence>
<dbReference type="InterPro" id="IPR036412">
    <property type="entry name" value="HAD-like_sf"/>
</dbReference>
<evidence type="ECO:0000259" key="3">
    <source>
        <dbReference type="Pfam" id="PF00625"/>
    </source>
</evidence>
<evidence type="ECO:0000256" key="2">
    <source>
        <dbReference type="PIRSR" id="PIRSR610708-1"/>
    </source>
</evidence>
<dbReference type="RefSeq" id="WP_116442208.1">
    <property type="nucleotide sequence ID" value="NZ_BHEO01000008.1"/>
</dbReference>
<dbReference type="InterPro" id="IPR023214">
    <property type="entry name" value="HAD_sf"/>
</dbReference>
<reference evidence="5 6" key="2">
    <citation type="submission" date="2019-03" db="EMBL/GenBank/DDBJ databases">
        <title>Genomic Encyclopedia of Type Strains, Phase IV (KMG-IV): sequencing the most valuable type-strain genomes for metagenomic binning, comparative biology and taxonomic classification.</title>
        <authorList>
            <person name="Goeker M."/>
        </authorList>
    </citation>
    <scope>NUCLEOTIDE SEQUENCE [LARGE SCALE GENOMIC DNA]</scope>
    <source>
        <strain evidence="5 6">DSM 103426</strain>
    </source>
</reference>
<dbReference type="GO" id="GO:0008253">
    <property type="term" value="F:5'-nucleotidase activity"/>
    <property type="evidence" value="ECO:0007669"/>
    <property type="project" value="InterPro"/>
</dbReference>
<dbReference type="EMBL" id="SLZV01000039">
    <property type="protein sequence ID" value="TCS61014.1"/>
    <property type="molecule type" value="Genomic_DNA"/>
</dbReference>
<name>A0A4R3J6P1_9FIRM</name>
<sequence length="312" mass="35733">MSLKRITIGIDFDDVLSDLNSRAIEMANEKQGLSLMLNDITSWENTGKASIIKKYYKTKALYKRQFVTNKTKELFRKICKEGEVFIVTAIAPEFMGLRHQQIKEAFPDFPDENIIMGKQKHLIKFDIILDDCPDNVFRSTSSFPVLMRRPWNTDVTGILSVNDLEDFLQLIHQIKNSVAGISHAASEPSVIALIGPSGSGKTEWMNRLLKESNIAHPISYTTNPNNNIIHRYMSLEEFEKANFFEKTMYGGYGYGTKEEDIMDLIQLGYRVVMPMDICGAVTMKRKLEQHQIFDLIPRRKTTCDISLNDFTL</sequence>
<dbReference type="SUPFAM" id="SSF52540">
    <property type="entry name" value="P-loop containing nucleoside triphosphate hydrolases"/>
    <property type="match status" value="1"/>
</dbReference>
<dbReference type="AlphaFoldDB" id="A0A4R3J6P1"/>